<dbReference type="eggNOG" id="ENOG502S1HB">
    <property type="taxonomic scope" value="Eukaryota"/>
</dbReference>
<proteinExistence type="predicted"/>
<dbReference type="PANTHER" id="PTHR15852:SF52">
    <property type="entry name" value="THYLAKOID LUMENAL P17.1 PROTEIN"/>
    <property type="match status" value="1"/>
</dbReference>
<sequence>MATRPLISLQLLSSSSLSSSSLNPTPQFLFFPKPELISHHRNKNKWRTSVHQSSANLIIHPSIIFLSGSGFDGGGGFIDTQTFIVTISLVVAIALSLFLGFKGDPVPCERCGGNGGTKCVFCLEGKMKVESGMVDCKVCKGSGLIFCKKCGGSGYSRRL</sequence>
<evidence type="ECO:0000313" key="2">
    <source>
        <dbReference type="EMBL" id="EOA24873.1"/>
    </source>
</evidence>
<name>R0HLT4_9BRAS</name>
<protein>
    <recommendedName>
        <fullName evidence="4">CR-type domain-containing protein</fullName>
    </recommendedName>
</protein>
<keyword evidence="1" id="KW-0472">Membrane</keyword>
<feature type="transmembrane region" description="Helical" evidence="1">
    <location>
        <begin position="82"/>
        <end position="101"/>
    </location>
</feature>
<reference evidence="3" key="1">
    <citation type="journal article" date="2013" name="Nat. Genet.">
        <title>The Capsella rubella genome and the genomic consequences of rapid mating system evolution.</title>
        <authorList>
            <person name="Slotte T."/>
            <person name="Hazzouri K.M."/>
            <person name="Agren J.A."/>
            <person name="Koenig D."/>
            <person name="Maumus F."/>
            <person name="Guo Y.L."/>
            <person name="Steige K."/>
            <person name="Platts A.E."/>
            <person name="Escobar J.S."/>
            <person name="Newman L.K."/>
            <person name="Wang W."/>
            <person name="Mandakova T."/>
            <person name="Vello E."/>
            <person name="Smith L.M."/>
            <person name="Henz S.R."/>
            <person name="Steffen J."/>
            <person name="Takuno S."/>
            <person name="Brandvain Y."/>
            <person name="Coop G."/>
            <person name="Andolfatto P."/>
            <person name="Hu T.T."/>
            <person name="Blanchette M."/>
            <person name="Clark R.M."/>
            <person name="Quesneville H."/>
            <person name="Nordborg M."/>
            <person name="Gaut B.S."/>
            <person name="Lysak M.A."/>
            <person name="Jenkins J."/>
            <person name="Grimwood J."/>
            <person name="Chapman J."/>
            <person name="Prochnik S."/>
            <person name="Shu S."/>
            <person name="Rokhsar D."/>
            <person name="Schmutz J."/>
            <person name="Weigel D."/>
            <person name="Wright S.I."/>
        </authorList>
    </citation>
    <scope>NUCLEOTIDE SEQUENCE [LARGE SCALE GENOMIC DNA]</scope>
    <source>
        <strain evidence="3">cv. Monte Gargano</strain>
    </source>
</reference>
<dbReference type="STRING" id="81985.R0HLT4"/>
<dbReference type="GO" id="GO:0009507">
    <property type="term" value="C:chloroplast"/>
    <property type="evidence" value="ECO:0007669"/>
    <property type="project" value="UniProtKB-ARBA"/>
</dbReference>
<dbReference type="PANTHER" id="PTHR15852">
    <property type="entry name" value="PLASTID TRANSCRIPTIONALLY ACTIVE PROTEIN"/>
    <property type="match status" value="1"/>
</dbReference>
<organism evidence="2 3">
    <name type="scientific">Capsella rubella</name>
    <dbReference type="NCBI Taxonomy" id="81985"/>
    <lineage>
        <taxon>Eukaryota</taxon>
        <taxon>Viridiplantae</taxon>
        <taxon>Streptophyta</taxon>
        <taxon>Embryophyta</taxon>
        <taxon>Tracheophyta</taxon>
        <taxon>Spermatophyta</taxon>
        <taxon>Magnoliopsida</taxon>
        <taxon>eudicotyledons</taxon>
        <taxon>Gunneridae</taxon>
        <taxon>Pentapetalae</taxon>
        <taxon>rosids</taxon>
        <taxon>malvids</taxon>
        <taxon>Brassicales</taxon>
        <taxon>Brassicaceae</taxon>
        <taxon>Camelineae</taxon>
        <taxon>Capsella</taxon>
    </lineage>
</organism>
<dbReference type="OrthoDB" id="542764at2759"/>
<evidence type="ECO:0008006" key="4">
    <source>
        <dbReference type="Google" id="ProtNLM"/>
    </source>
</evidence>
<evidence type="ECO:0000313" key="3">
    <source>
        <dbReference type="Proteomes" id="UP000029121"/>
    </source>
</evidence>
<keyword evidence="1" id="KW-0812">Transmembrane</keyword>
<dbReference type="AlphaFoldDB" id="R0HLT4"/>
<evidence type="ECO:0000256" key="1">
    <source>
        <dbReference type="SAM" id="Phobius"/>
    </source>
</evidence>
<keyword evidence="1" id="KW-1133">Transmembrane helix</keyword>
<dbReference type="Proteomes" id="UP000029121">
    <property type="component" value="Unassembled WGS sequence"/>
</dbReference>
<dbReference type="KEGG" id="crb:17886938"/>
<keyword evidence="3" id="KW-1185">Reference proteome</keyword>
<dbReference type="EMBL" id="KB870809">
    <property type="protein sequence ID" value="EOA24873.1"/>
    <property type="molecule type" value="Genomic_DNA"/>
</dbReference>
<accession>R0HLT4</accession>
<gene>
    <name evidence="2" type="ORF">CARUB_v10018161mg</name>
</gene>